<name>A0A1G9QLN6_9ACTN</name>
<dbReference type="InterPro" id="IPR049449">
    <property type="entry name" value="TesB_ACOT8-like_N"/>
</dbReference>
<feature type="domain" description="Acyl-CoA thioesterase-like C-terminal" evidence="2">
    <location>
        <begin position="130"/>
        <end position="265"/>
    </location>
</feature>
<dbReference type="PANTHER" id="PTHR38110">
    <property type="entry name" value="CHROMOSOME 23, WHOLE GENOME SHOTGUN SEQUENCE"/>
    <property type="match status" value="1"/>
</dbReference>
<dbReference type="InterPro" id="IPR029069">
    <property type="entry name" value="HotDog_dom_sf"/>
</dbReference>
<dbReference type="EMBL" id="FNFB01000039">
    <property type="protein sequence ID" value="SDM11731.1"/>
    <property type="molecule type" value="Genomic_DNA"/>
</dbReference>
<evidence type="ECO:0000259" key="2">
    <source>
        <dbReference type="Pfam" id="PF20789"/>
    </source>
</evidence>
<dbReference type="Pfam" id="PF13622">
    <property type="entry name" value="4HBT_3"/>
    <property type="match status" value="1"/>
</dbReference>
<protein>
    <submittedName>
        <fullName evidence="3">Acyl-CoA thioesterase</fullName>
    </submittedName>
</protein>
<dbReference type="PANTHER" id="PTHR38110:SF1">
    <property type="entry name" value="THIOESTERASE DOMAIN-CONTAINING PROTEIN"/>
    <property type="match status" value="1"/>
</dbReference>
<sequence>MGTFREATALVARTYGTFGAELDAQWSVGTRLHGGYLLAVLAKAVCESPAGVEHPHVTSVSASFVTPPEPGAAAVSVEILRIGRTLAQARAVLTQEGRTCVEAHVTLGRLDDSEPWWSNHEPVEIPPEQECVPVPVDPPGIGMPVPLMGVLDEHIHPGHVGFTVGRPSREGVVATWQRLADGSDWDPLSLLVALDPGPSVSIALGLRGWAPTIQLTGYVRRLPAPGPIRVRLSATDIGGDRMDETAHVWDSKGRLVAQATQLAAVRLPTDR</sequence>
<dbReference type="Pfam" id="PF20789">
    <property type="entry name" value="4HBT_3C"/>
    <property type="match status" value="1"/>
</dbReference>
<reference evidence="3 4" key="1">
    <citation type="submission" date="2016-10" db="EMBL/GenBank/DDBJ databases">
        <authorList>
            <person name="de Groot N.N."/>
        </authorList>
    </citation>
    <scope>NUCLEOTIDE SEQUENCE [LARGE SCALE GENOMIC DNA]</scope>
    <source>
        <strain evidence="3 4">CGMCC 4.5681</strain>
    </source>
</reference>
<dbReference type="STRING" id="683260.SAMN05421874_13949"/>
<dbReference type="RefSeq" id="WP_090773654.1">
    <property type="nucleotide sequence ID" value="NZ_FNFB01000039.1"/>
</dbReference>
<organism evidence="3 4">
    <name type="scientific">Nonomuraea maritima</name>
    <dbReference type="NCBI Taxonomy" id="683260"/>
    <lineage>
        <taxon>Bacteria</taxon>
        <taxon>Bacillati</taxon>
        <taxon>Actinomycetota</taxon>
        <taxon>Actinomycetes</taxon>
        <taxon>Streptosporangiales</taxon>
        <taxon>Streptosporangiaceae</taxon>
        <taxon>Nonomuraea</taxon>
    </lineage>
</organism>
<dbReference type="AlphaFoldDB" id="A0A1G9QLN6"/>
<dbReference type="Gene3D" id="2.40.160.210">
    <property type="entry name" value="Acyl-CoA thioesterase, double hotdog domain"/>
    <property type="match status" value="1"/>
</dbReference>
<gene>
    <name evidence="3" type="ORF">SAMN05421874_13949</name>
</gene>
<dbReference type="SUPFAM" id="SSF54637">
    <property type="entry name" value="Thioesterase/thiol ester dehydrase-isomerase"/>
    <property type="match status" value="2"/>
</dbReference>
<feature type="domain" description="Acyl-CoA thioesterase-like N-terminal HotDog" evidence="1">
    <location>
        <begin position="23"/>
        <end position="107"/>
    </location>
</feature>
<keyword evidence="4" id="KW-1185">Reference proteome</keyword>
<dbReference type="OrthoDB" id="5418286at2"/>
<accession>A0A1G9QLN6</accession>
<evidence type="ECO:0000313" key="3">
    <source>
        <dbReference type="EMBL" id="SDM11731.1"/>
    </source>
</evidence>
<proteinExistence type="predicted"/>
<evidence type="ECO:0000313" key="4">
    <source>
        <dbReference type="Proteomes" id="UP000198683"/>
    </source>
</evidence>
<evidence type="ECO:0000259" key="1">
    <source>
        <dbReference type="Pfam" id="PF13622"/>
    </source>
</evidence>
<dbReference type="InterPro" id="IPR052389">
    <property type="entry name" value="Sec_Metab_Biosynth-Assoc"/>
</dbReference>
<dbReference type="Proteomes" id="UP000198683">
    <property type="component" value="Unassembled WGS sequence"/>
</dbReference>
<dbReference type="InterPro" id="IPR049450">
    <property type="entry name" value="ACOT8-like_C"/>
</dbReference>
<dbReference type="InterPro" id="IPR042171">
    <property type="entry name" value="Acyl-CoA_hotdog"/>
</dbReference>